<organism evidence="3">
    <name type="scientific">Perkinsus marinus (strain ATCC 50983 / TXsc)</name>
    <dbReference type="NCBI Taxonomy" id="423536"/>
    <lineage>
        <taxon>Eukaryota</taxon>
        <taxon>Sar</taxon>
        <taxon>Alveolata</taxon>
        <taxon>Perkinsozoa</taxon>
        <taxon>Perkinsea</taxon>
        <taxon>Perkinsida</taxon>
        <taxon>Perkinsidae</taxon>
        <taxon>Perkinsus</taxon>
    </lineage>
</organism>
<evidence type="ECO:0000313" key="2">
    <source>
        <dbReference type="EMBL" id="EER08836.1"/>
    </source>
</evidence>
<keyword evidence="3" id="KW-1185">Reference proteome</keyword>
<dbReference type="Proteomes" id="UP000007800">
    <property type="component" value="Unassembled WGS sequence"/>
</dbReference>
<proteinExistence type="predicted"/>
<sequence length="119" mass="13333">MRRSRRLRKAAEMNAPPKPTKKPMTVLNAASKENTDGNAEITSGKKILLTINPDLNKDVPMDVDSTVDFEQLLETISEDGDEDFFDVKTESLEELDVNLKELAHGQGYICTLCHVNIEE</sequence>
<name>C5L341_PERM5</name>
<evidence type="ECO:0000313" key="3">
    <source>
        <dbReference type="Proteomes" id="UP000007800"/>
    </source>
</evidence>
<dbReference type="AlphaFoldDB" id="C5L341"/>
<evidence type="ECO:0000256" key="1">
    <source>
        <dbReference type="SAM" id="MobiDB-lite"/>
    </source>
</evidence>
<dbReference type="OrthoDB" id="10609572at2759"/>
<protein>
    <submittedName>
        <fullName evidence="2">Uncharacterized protein</fullName>
    </submittedName>
</protein>
<reference evidence="2 3" key="1">
    <citation type="submission" date="2008-07" db="EMBL/GenBank/DDBJ databases">
        <authorList>
            <person name="El-Sayed N."/>
            <person name="Caler E."/>
            <person name="Inman J."/>
            <person name="Amedeo P."/>
            <person name="Hass B."/>
            <person name="Wortman J."/>
        </authorList>
    </citation>
    <scope>NUCLEOTIDE SEQUENCE [LARGE SCALE GENOMIC DNA]</scope>
    <source>
        <strain evidence="3">ATCC 50983 / TXsc</strain>
    </source>
</reference>
<dbReference type="InParanoid" id="C5L341"/>
<dbReference type="GeneID" id="9043429"/>
<feature type="region of interest" description="Disordered" evidence="1">
    <location>
        <begin position="1"/>
        <end position="25"/>
    </location>
</feature>
<accession>C5L341</accession>
<gene>
    <name evidence="2" type="ORF">Pmar_PMAR023975</name>
</gene>
<dbReference type="RefSeq" id="XP_002777020.1">
    <property type="nucleotide sequence ID" value="XM_002776974.1"/>
</dbReference>
<dbReference type="EMBL" id="GG678682">
    <property type="protein sequence ID" value="EER08836.1"/>
    <property type="molecule type" value="Genomic_DNA"/>
</dbReference>